<proteinExistence type="predicted"/>
<dbReference type="VEuPathDB" id="FungiDB:LCOR_09814.1"/>
<organism evidence="1 2">
    <name type="scientific">Lichtheimia corymbifera JMRC:FSU:9682</name>
    <dbReference type="NCBI Taxonomy" id="1263082"/>
    <lineage>
        <taxon>Eukaryota</taxon>
        <taxon>Fungi</taxon>
        <taxon>Fungi incertae sedis</taxon>
        <taxon>Mucoromycota</taxon>
        <taxon>Mucoromycotina</taxon>
        <taxon>Mucoromycetes</taxon>
        <taxon>Mucorales</taxon>
        <taxon>Lichtheimiaceae</taxon>
        <taxon>Lichtheimia</taxon>
    </lineage>
</organism>
<dbReference type="Proteomes" id="UP000027586">
    <property type="component" value="Unassembled WGS sequence"/>
</dbReference>
<evidence type="ECO:0000313" key="2">
    <source>
        <dbReference type="Proteomes" id="UP000027586"/>
    </source>
</evidence>
<dbReference type="EMBL" id="CBTN010000063">
    <property type="protein sequence ID" value="CDH58969.1"/>
    <property type="molecule type" value="Genomic_DNA"/>
</dbReference>
<gene>
    <name evidence="1" type="ORF">LCOR_09814.1</name>
</gene>
<dbReference type="AlphaFoldDB" id="A0A068S9H8"/>
<keyword evidence="2" id="KW-1185">Reference proteome</keyword>
<comment type="caution">
    <text evidence="1">The sequence shown here is derived from an EMBL/GenBank/DDBJ whole genome shotgun (WGS) entry which is preliminary data.</text>
</comment>
<protein>
    <submittedName>
        <fullName evidence="1">Uncharacterized protein</fullName>
    </submittedName>
</protein>
<accession>A0A068S9H8</accession>
<evidence type="ECO:0000313" key="1">
    <source>
        <dbReference type="EMBL" id="CDH58969.1"/>
    </source>
</evidence>
<reference evidence="1" key="1">
    <citation type="submission" date="2013-08" db="EMBL/GenBank/DDBJ databases">
        <title>Gene expansion shapes genome architecture in the human pathogen Lichtheimia corymbifera: an evolutionary genomics analysis in the ancient terrestrial Mucorales (Mucoromycotina).</title>
        <authorList>
            <person name="Schwartze V.U."/>
            <person name="Winter S."/>
            <person name="Shelest E."/>
            <person name="Marcet-Houben M."/>
            <person name="Horn F."/>
            <person name="Wehner S."/>
            <person name="Hoffmann K."/>
            <person name="Riege K."/>
            <person name="Sammeth M."/>
            <person name="Nowrousian M."/>
            <person name="Valiante V."/>
            <person name="Linde J."/>
            <person name="Jacobsen I.D."/>
            <person name="Marz M."/>
            <person name="Brakhage A.A."/>
            <person name="Gabaldon T."/>
            <person name="Bocker S."/>
            <person name="Voigt K."/>
        </authorList>
    </citation>
    <scope>NUCLEOTIDE SEQUENCE [LARGE SCALE GENOMIC DNA]</scope>
    <source>
        <strain evidence="1">FSU 9682</strain>
    </source>
</reference>
<sequence length="126" mass="14512">MSGNKGVLHMLSSEWAIQLSYPFHCCWATSHVKICSQLWADFFCFSWARNALTQLTARSCVFFFVFARTNIYPYSLKHAIHLFAWRSVENDPLFPSQKTIYTYTTTTTAIDTPSHFHDNIGACSTR</sequence>
<name>A0A068S9H8_9FUNG</name>